<dbReference type="GeneID" id="25298980"/>
<comment type="similarity">
    <text evidence="1">Belongs to the histidine acid phosphatase family.</text>
</comment>
<dbReference type="AlphaFoldDB" id="A0A0D2FD23"/>
<dbReference type="InterPro" id="IPR050645">
    <property type="entry name" value="Histidine_acid_phosphatase"/>
</dbReference>
<dbReference type="SUPFAM" id="SSF53254">
    <property type="entry name" value="Phosphoglycerate mutase-like"/>
    <property type="match status" value="1"/>
</dbReference>
<keyword evidence="3" id="KW-0472">Membrane</keyword>
<keyword evidence="6" id="KW-1185">Reference proteome</keyword>
<evidence type="ECO:0000256" key="1">
    <source>
        <dbReference type="ARBA" id="ARBA00005375"/>
    </source>
</evidence>
<evidence type="ECO:0000256" key="2">
    <source>
        <dbReference type="SAM" id="MobiDB-lite"/>
    </source>
</evidence>
<evidence type="ECO:0000256" key="3">
    <source>
        <dbReference type="SAM" id="Phobius"/>
    </source>
</evidence>
<sequence>MDSSKSFSAFALSLFTLFFNVAAQSGLHQQVLSTFIYTRYGDRTPLVLPDSPTLTPLGAQQLYAAGEQIRERYLAPLFSGDNQTTTIYDISQYQLVWDQLTIMSTDDQYVSASAQAFLQGLYPPLEEGSNYTYIEGQSTIQNGSNLVAPLEGYQYPNIITMTSNDLNSIWINGMYDCPAYTSSSNDYYETEAFQSIQNNTADFYASLQPDFLDGIFADASVGYFDAYFIYDYLEYASIHNTTVAEKLSPEDLTKAKILAADWVFALNADTSVSGSTAGDHIRAVAGRTLATRVLQAFYTNINTQGSSDKMTLLFGSFEPMVAFAALADLISPQNAAFYNVPGPGSSFIFELYAMQSESLETYPDVSEMFVRFYYQNGTGDDSSLVAYPLFGLSPSQTMISLADFIAGLEGFMMSNVEDWCTTCNSFSVFCPAFVDTDGSLTPTPGVSSSRKGLSPVVAGVIGAVVTLAVAALLFGALMLFAGLRMHRVHTKRRSELGGFKGAEKLASDQDLTIPKGGAGAVVVASGDPVPVRGHERVGSWELKDQAKAEEAQGQALSAGDMKPRRPSYEDDDIPISPYTPPVDTRNHV</sequence>
<keyword evidence="3" id="KW-0812">Transmembrane</keyword>
<dbReference type="Gene3D" id="3.40.50.1240">
    <property type="entry name" value="Phosphoglycerate mutase-like"/>
    <property type="match status" value="1"/>
</dbReference>
<evidence type="ECO:0000313" key="5">
    <source>
        <dbReference type="EMBL" id="KIW99981.1"/>
    </source>
</evidence>
<dbReference type="Proteomes" id="UP000053617">
    <property type="component" value="Unassembled WGS sequence"/>
</dbReference>
<dbReference type="PANTHER" id="PTHR11567">
    <property type="entry name" value="ACID PHOSPHATASE-RELATED"/>
    <property type="match status" value="1"/>
</dbReference>
<keyword evidence="4" id="KW-0732">Signal</keyword>
<name>A0A0D2FD23_9EURO</name>
<evidence type="ECO:0000313" key="6">
    <source>
        <dbReference type="Proteomes" id="UP000053617"/>
    </source>
</evidence>
<reference evidence="5 6" key="1">
    <citation type="submission" date="2015-01" db="EMBL/GenBank/DDBJ databases">
        <title>The Genome Sequence of Rhinocladiella mackenzie CBS 650.93.</title>
        <authorList>
            <consortium name="The Broad Institute Genomics Platform"/>
            <person name="Cuomo C."/>
            <person name="de Hoog S."/>
            <person name="Gorbushina A."/>
            <person name="Stielow B."/>
            <person name="Teixiera M."/>
            <person name="Abouelleil A."/>
            <person name="Chapman S.B."/>
            <person name="Priest M."/>
            <person name="Young S.K."/>
            <person name="Wortman J."/>
            <person name="Nusbaum C."/>
            <person name="Birren B."/>
        </authorList>
    </citation>
    <scope>NUCLEOTIDE SEQUENCE [LARGE SCALE GENOMIC DNA]</scope>
    <source>
        <strain evidence="5 6">CBS 650.93</strain>
    </source>
</reference>
<protein>
    <submittedName>
        <fullName evidence="5">Rhinocladiella mackenziei CBS 650.93 unplaced genomic scaffold supercont1.10, whole genome shotgun sequence</fullName>
    </submittedName>
</protein>
<dbReference type="OrthoDB" id="258392at2759"/>
<dbReference type="CDD" id="cd07061">
    <property type="entry name" value="HP_HAP_like"/>
    <property type="match status" value="1"/>
</dbReference>
<accession>A0A0D2FD23</accession>
<organism evidence="5 6">
    <name type="scientific">Rhinocladiella mackenziei CBS 650.93</name>
    <dbReference type="NCBI Taxonomy" id="1442369"/>
    <lineage>
        <taxon>Eukaryota</taxon>
        <taxon>Fungi</taxon>
        <taxon>Dikarya</taxon>
        <taxon>Ascomycota</taxon>
        <taxon>Pezizomycotina</taxon>
        <taxon>Eurotiomycetes</taxon>
        <taxon>Chaetothyriomycetidae</taxon>
        <taxon>Chaetothyriales</taxon>
        <taxon>Herpotrichiellaceae</taxon>
        <taxon>Rhinocladiella</taxon>
    </lineage>
</organism>
<proteinExistence type="inferred from homology"/>
<dbReference type="Pfam" id="PF00328">
    <property type="entry name" value="His_Phos_2"/>
    <property type="match status" value="1"/>
</dbReference>
<dbReference type="HOGENOM" id="CLU_023111_0_1_1"/>
<dbReference type="InterPro" id="IPR000560">
    <property type="entry name" value="His_Pase_clade-2"/>
</dbReference>
<keyword evidence="3" id="KW-1133">Transmembrane helix</keyword>
<feature type="signal peptide" evidence="4">
    <location>
        <begin position="1"/>
        <end position="23"/>
    </location>
</feature>
<dbReference type="PANTHER" id="PTHR11567:SF127">
    <property type="entry name" value="HISTIDINE ACID PHOSPHATASE"/>
    <property type="match status" value="1"/>
</dbReference>
<feature type="compositionally biased region" description="Basic and acidic residues" evidence="2">
    <location>
        <begin position="538"/>
        <end position="550"/>
    </location>
</feature>
<feature type="region of interest" description="Disordered" evidence="2">
    <location>
        <begin position="538"/>
        <end position="588"/>
    </location>
</feature>
<dbReference type="RefSeq" id="XP_013267194.1">
    <property type="nucleotide sequence ID" value="XM_013411740.1"/>
</dbReference>
<dbReference type="STRING" id="1442369.A0A0D2FD23"/>
<dbReference type="GO" id="GO:0016791">
    <property type="term" value="F:phosphatase activity"/>
    <property type="evidence" value="ECO:0007669"/>
    <property type="project" value="TreeGrafter"/>
</dbReference>
<gene>
    <name evidence="5" type="ORF">Z518_10909</name>
</gene>
<feature type="chain" id="PRO_5002257544" evidence="4">
    <location>
        <begin position="24"/>
        <end position="588"/>
    </location>
</feature>
<dbReference type="InterPro" id="IPR029033">
    <property type="entry name" value="His_PPase_superfam"/>
</dbReference>
<dbReference type="EMBL" id="KN847484">
    <property type="protein sequence ID" value="KIW99981.1"/>
    <property type="molecule type" value="Genomic_DNA"/>
</dbReference>
<evidence type="ECO:0000256" key="4">
    <source>
        <dbReference type="SAM" id="SignalP"/>
    </source>
</evidence>
<feature type="transmembrane region" description="Helical" evidence="3">
    <location>
        <begin position="456"/>
        <end position="483"/>
    </location>
</feature>